<dbReference type="RefSeq" id="WP_204826561.1">
    <property type="nucleotide sequence ID" value="NZ_JBHUGF010000001.1"/>
</dbReference>
<dbReference type="EMBL" id="JBHUGF010000001">
    <property type="protein sequence ID" value="MFD1988587.1"/>
    <property type="molecule type" value="Genomic_DNA"/>
</dbReference>
<keyword evidence="3" id="KW-1185">Reference proteome</keyword>
<gene>
    <name evidence="2" type="ORF">ACFSGI_01200</name>
</gene>
<sequence>MNKKILSTALLAFLLIGTSLIPTASVFAAEETATSTDSEWMTEDDNTNVDEDTYTEEDVDPALVEEYEQAMAYIDQLTPLQNYEDTAINQLHQLGVLNASTRKHVYTKLNKTIIPNYTKFVKGMKKIKPENEELIAIHKQTLQAISLQLQGMTLIQKSVSTTKINLKTLNTGIDKLTKGSAMIDEVYDYFNTYITKFQ</sequence>
<evidence type="ECO:0000256" key="1">
    <source>
        <dbReference type="SAM" id="SignalP"/>
    </source>
</evidence>
<organism evidence="2 3">
    <name type="scientific">Paenibacillus nicotianae</name>
    <dbReference type="NCBI Taxonomy" id="1526551"/>
    <lineage>
        <taxon>Bacteria</taxon>
        <taxon>Bacillati</taxon>
        <taxon>Bacillota</taxon>
        <taxon>Bacilli</taxon>
        <taxon>Bacillales</taxon>
        <taxon>Paenibacillaceae</taxon>
        <taxon>Paenibacillus</taxon>
    </lineage>
</organism>
<accession>A0ABW4UQX4</accession>
<keyword evidence="1" id="KW-0732">Signal</keyword>
<protein>
    <submittedName>
        <fullName evidence="2">Uncharacterized protein</fullName>
    </submittedName>
</protein>
<evidence type="ECO:0000313" key="3">
    <source>
        <dbReference type="Proteomes" id="UP001597403"/>
    </source>
</evidence>
<name>A0ABW4UQX4_9BACL</name>
<dbReference type="Proteomes" id="UP001597403">
    <property type="component" value="Unassembled WGS sequence"/>
</dbReference>
<feature type="chain" id="PRO_5046165577" evidence="1">
    <location>
        <begin position="29"/>
        <end position="198"/>
    </location>
</feature>
<evidence type="ECO:0000313" key="2">
    <source>
        <dbReference type="EMBL" id="MFD1988587.1"/>
    </source>
</evidence>
<feature type="signal peptide" evidence="1">
    <location>
        <begin position="1"/>
        <end position="28"/>
    </location>
</feature>
<comment type="caution">
    <text evidence="2">The sequence shown here is derived from an EMBL/GenBank/DDBJ whole genome shotgun (WGS) entry which is preliminary data.</text>
</comment>
<reference evidence="3" key="1">
    <citation type="journal article" date="2019" name="Int. J. Syst. Evol. Microbiol.">
        <title>The Global Catalogue of Microorganisms (GCM) 10K type strain sequencing project: providing services to taxonomists for standard genome sequencing and annotation.</title>
        <authorList>
            <consortium name="The Broad Institute Genomics Platform"/>
            <consortium name="The Broad Institute Genome Sequencing Center for Infectious Disease"/>
            <person name="Wu L."/>
            <person name="Ma J."/>
        </authorList>
    </citation>
    <scope>NUCLEOTIDE SEQUENCE [LARGE SCALE GENOMIC DNA]</scope>
    <source>
        <strain evidence="3">CGMCC 1.15067</strain>
    </source>
</reference>
<proteinExistence type="predicted"/>